<evidence type="ECO:0000256" key="1">
    <source>
        <dbReference type="ARBA" id="ARBA00004123"/>
    </source>
</evidence>
<accession>A0A139AZA7</accession>
<evidence type="ECO:0000256" key="8">
    <source>
        <dbReference type="SAM" id="MobiDB-lite"/>
    </source>
</evidence>
<comment type="function">
    <text evidence="7">Component of the Mediator complex, a coactivator involved in the regulated transcription of nearly all RNA polymerase II-dependent genes. Mediator functions as a bridge to convey information from gene-specific regulatory proteins to the basal RNA polymerase II transcription machinery.</text>
</comment>
<evidence type="ECO:0000256" key="2">
    <source>
        <dbReference type="ARBA" id="ARBA00009994"/>
    </source>
</evidence>
<dbReference type="PANTHER" id="PTHR21428">
    <property type="entry name" value="MEDIATOR OF RNA POLYMERASE II TRANSCRIPTION SUBUNIT 7"/>
    <property type="match status" value="1"/>
</dbReference>
<dbReference type="InterPro" id="IPR044888">
    <property type="entry name" value="Mediatior_Med7_sf"/>
</dbReference>
<dbReference type="InterPro" id="IPR037212">
    <property type="entry name" value="Med7/Med21-like"/>
</dbReference>
<organism evidence="9 10">
    <name type="scientific">Gonapodya prolifera (strain JEL478)</name>
    <name type="common">Monoblepharis prolifera</name>
    <dbReference type="NCBI Taxonomy" id="1344416"/>
    <lineage>
        <taxon>Eukaryota</taxon>
        <taxon>Fungi</taxon>
        <taxon>Fungi incertae sedis</taxon>
        <taxon>Chytridiomycota</taxon>
        <taxon>Chytridiomycota incertae sedis</taxon>
        <taxon>Monoblepharidomycetes</taxon>
        <taxon>Monoblepharidales</taxon>
        <taxon>Gonapodyaceae</taxon>
        <taxon>Gonapodya</taxon>
    </lineage>
</organism>
<dbReference type="EMBL" id="KQ965731">
    <property type="protein sequence ID" value="KXS22066.1"/>
    <property type="molecule type" value="Genomic_DNA"/>
</dbReference>
<dbReference type="AlphaFoldDB" id="A0A139AZA7"/>
<dbReference type="GO" id="GO:0070847">
    <property type="term" value="C:core mediator complex"/>
    <property type="evidence" value="ECO:0007669"/>
    <property type="project" value="TreeGrafter"/>
</dbReference>
<feature type="region of interest" description="Disordered" evidence="8">
    <location>
        <begin position="243"/>
        <end position="286"/>
    </location>
</feature>
<keyword evidence="7" id="KW-0010">Activator</keyword>
<dbReference type="Gene3D" id="6.10.140.1520">
    <property type="match status" value="1"/>
</dbReference>
<sequence>MTTQLDSERKAWPDPPRYWVHYSDENIKLHVSKGADGEPTQSDSGAMEDTAGSLPHGVFLDPPREPQDGFWKAFGFGYDVIDKPHQPLALGGGEMQSVASTLKRLSHSLLLSYLDLLDAAATNPGEPPPDAKAVEFQPWHLEGTEGKNVHAHLAVAPMVAFAALHENLSNLHQLLNAHRPHLARATLRAALRRQLDERKKAQENTVGILQKARKDMSDVWNGLDKWRVQEEERTRRIISGARPSDAMETDGMGVGGRDLSGSEGNALKGKGKEHLDEKVRVKMDIG</sequence>
<evidence type="ECO:0000256" key="5">
    <source>
        <dbReference type="ARBA" id="ARBA00023163"/>
    </source>
</evidence>
<evidence type="ECO:0000313" key="10">
    <source>
        <dbReference type="Proteomes" id="UP000070544"/>
    </source>
</evidence>
<feature type="compositionally biased region" description="Basic and acidic residues" evidence="8">
    <location>
        <begin position="270"/>
        <end position="286"/>
    </location>
</feature>
<dbReference type="GO" id="GO:0006357">
    <property type="term" value="P:regulation of transcription by RNA polymerase II"/>
    <property type="evidence" value="ECO:0007669"/>
    <property type="project" value="InterPro"/>
</dbReference>
<evidence type="ECO:0000313" key="9">
    <source>
        <dbReference type="EMBL" id="KXS22066.1"/>
    </source>
</evidence>
<dbReference type="InterPro" id="IPR009244">
    <property type="entry name" value="Mediatior_Med7"/>
</dbReference>
<dbReference type="STRING" id="1344416.A0A139AZA7"/>
<name>A0A139AZA7_GONPJ</name>
<keyword evidence="6 7" id="KW-0539">Nucleus</keyword>
<comment type="similarity">
    <text evidence="2 7">Belongs to the Mediator complex subunit 7 family.</text>
</comment>
<keyword evidence="10" id="KW-1185">Reference proteome</keyword>
<dbReference type="Pfam" id="PF05983">
    <property type="entry name" value="Med7"/>
    <property type="match status" value="1"/>
</dbReference>
<dbReference type="Proteomes" id="UP000070544">
    <property type="component" value="Unassembled WGS sequence"/>
</dbReference>
<evidence type="ECO:0000256" key="3">
    <source>
        <dbReference type="ARBA" id="ARBA00020631"/>
    </source>
</evidence>
<dbReference type="OrthoDB" id="10253553at2759"/>
<dbReference type="GO" id="GO:0016592">
    <property type="term" value="C:mediator complex"/>
    <property type="evidence" value="ECO:0007669"/>
    <property type="project" value="InterPro"/>
</dbReference>
<proteinExistence type="inferred from homology"/>
<reference evidence="9 10" key="1">
    <citation type="journal article" date="2015" name="Genome Biol. Evol.">
        <title>Phylogenomic analyses indicate that early fungi evolved digesting cell walls of algal ancestors of land plants.</title>
        <authorList>
            <person name="Chang Y."/>
            <person name="Wang S."/>
            <person name="Sekimoto S."/>
            <person name="Aerts A.L."/>
            <person name="Choi C."/>
            <person name="Clum A."/>
            <person name="LaButti K.M."/>
            <person name="Lindquist E.A."/>
            <person name="Yee Ngan C."/>
            <person name="Ohm R.A."/>
            <person name="Salamov A.A."/>
            <person name="Grigoriev I.V."/>
            <person name="Spatafora J.W."/>
            <person name="Berbee M.L."/>
        </authorList>
    </citation>
    <scope>NUCLEOTIDE SEQUENCE [LARGE SCALE GENOMIC DNA]</scope>
    <source>
        <strain evidence="9 10">JEL478</strain>
    </source>
</reference>
<gene>
    <name evidence="9" type="ORF">M427DRAFT_50428</name>
</gene>
<evidence type="ECO:0000256" key="4">
    <source>
        <dbReference type="ARBA" id="ARBA00023015"/>
    </source>
</evidence>
<comment type="subcellular location">
    <subcellularLocation>
        <location evidence="1 7">Nucleus</location>
    </subcellularLocation>
</comment>
<dbReference type="PANTHER" id="PTHR21428:SF11">
    <property type="entry name" value="MEDIATOR OF RNA POLYMERASE II TRANSCRIPTION SUBUNIT 7"/>
    <property type="match status" value="1"/>
</dbReference>
<evidence type="ECO:0000256" key="7">
    <source>
        <dbReference type="RuleBase" id="RU364060"/>
    </source>
</evidence>
<keyword evidence="4 7" id="KW-0805">Transcription regulation</keyword>
<dbReference type="Gene3D" id="6.10.140.200">
    <property type="match status" value="1"/>
</dbReference>
<dbReference type="GO" id="GO:0003712">
    <property type="term" value="F:transcription coregulator activity"/>
    <property type="evidence" value="ECO:0007669"/>
    <property type="project" value="InterPro"/>
</dbReference>
<keyword evidence="5 7" id="KW-0804">Transcription</keyword>
<evidence type="ECO:0000256" key="6">
    <source>
        <dbReference type="ARBA" id="ARBA00023242"/>
    </source>
</evidence>
<protein>
    <recommendedName>
        <fullName evidence="3 7">Mediator of RNA polymerase II transcription subunit 7</fullName>
    </recommendedName>
</protein>
<comment type="subunit">
    <text evidence="7">Component of the Mediator complex.</text>
</comment>
<dbReference type="SUPFAM" id="SSF140718">
    <property type="entry name" value="Mediator hinge subcomplex-like"/>
    <property type="match status" value="1"/>
</dbReference>